<reference evidence="2 3" key="1">
    <citation type="journal article" date="2019" name="Genome Biol. Evol.">
        <title>The Rhododendron genome and chromosomal organization provide insight into shared whole-genome duplications across the heath family (Ericaceae).</title>
        <authorList>
            <person name="Soza V.L."/>
            <person name="Lindsley D."/>
            <person name="Waalkes A."/>
            <person name="Ramage E."/>
            <person name="Patwardhan R.P."/>
            <person name="Burton J.N."/>
            <person name="Adey A."/>
            <person name="Kumar A."/>
            <person name="Qiu R."/>
            <person name="Shendure J."/>
            <person name="Hall B."/>
        </authorList>
    </citation>
    <scope>NUCLEOTIDE SEQUENCE [LARGE SCALE GENOMIC DNA]</scope>
    <source>
        <strain evidence="2">RSF 1966-606</strain>
    </source>
</reference>
<feature type="non-terminal residue" evidence="2">
    <location>
        <position position="1"/>
    </location>
</feature>
<keyword evidence="3" id="KW-1185">Reference proteome</keyword>
<sequence>MNFNESQTLLRRVLRIPPALLQRIVFQLGPAQYIRPPFGRPKSRLISEGLLRLGKSPGGNTTWQVAEAEQESIVFWMGTWEGCRSGGRRRDPLQRRKPPPAAARPASSSALAASLVSSKPASTPSASAVLPPSTLPPSSNTSLLRFWSWRERGEGQQKTRVVPRHIQLAVRNDEELSKLIAAEEGGRCCFFQGTSMMTI</sequence>
<evidence type="ECO:0000256" key="1">
    <source>
        <dbReference type="SAM" id="MobiDB-lite"/>
    </source>
</evidence>
<feature type="compositionally biased region" description="Low complexity" evidence="1">
    <location>
        <begin position="103"/>
        <end position="117"/>
    </location>
</feature>
<comment type="caution">
    <text evidence="2">The sequence shown here is derived from an EMBL/GenBank/DDBJ whole genome shotgun (WGS) entry which is preliminary data.</text>
</comment>
<dbReference type="GO" id="GO:0046982">
    <property type="term" value="F:protein heterodimerization activity"/>
    <property type="evidence" value="ECO:0007669"/>
    <property type="project" value="InterPro"/>
</dbReference>
<name>A0A6A4LCE1_9ERIC</name>
<organism evidence="2 3">
    <name type="scientific">Rhododendron williamsianum</name>
    <dbReference type="NCBI Taxonomy" id="262921"/>
    <lineage>
        <taxon>Eukaryota</taxon>
        <taxon>Viridiplantae</taxon>
        <taxon>Streptophyta</taxon>
        <taxon>Embryophyta</taxon>
        <taxon>Tracheophyta</taxon>
        <taxon>Spermatophyta</taxon>
        <taxon>Magnoliopsida</taxon>
        <taxon>eudicotyledons</taxon>
        <taxon>Gunneridae</taxon>
        <taxon>Pentapetalae</taxon>
        <taxon>asterids</taxon>
        <taxon>Ericales</taxon>
        <taxon>Ericaceae</taxon>
        <taxon>Ericoideae</taxon>
        <taxon>Rhodoreae</taxon>
        <taxon>Rhododendron</taxon>
    </lineage>
</organism>
<protein>
    <recommendedName>
        <fullName evidence="4">Histone H2A</fullName>
    </recommendedName>
</protein>
<feature type="region of interest" description="Disordered" evidence="1">
    <location>
        <begin position="86"/>
        <end position="117"/>
    </location>
</feature>
<accession>A0A6A4LCE1</accession>
<dbReference type="SUPFAM" id="SSF47113">
    <property type="entry name" value="Histone-fold"/>
    <property type="match status" value="1"/>
</dbReference>
<proteinExistence type="predicted"/>
<dbReference type="EMBL" id="QEFC01001548">
    <property type="protein sequence ID" value="KAE9456973.1"/>
    <property type="molecule type" value="Genomic_DNA"/>
</dbReference>
<feature type="non-terminal residue" evidence="2">
    <location>
        <position position="199"/>
    </location>
</feature>
<dbReference type="Gene3D" id="1.10.20.10">
    <property type="entry name" value="Histone, subunit A"/>
    <property type="match status" value="1"/>
</dbReference>
<dbReference type="InterPro" id="IPR009072">
    <property type="entry name" value="Histone-fold"/>
</dbReference>
<evidence type="ECO:0000313" key="3">
    <source>
        <dbReference type="Proteomes" id="UP000428333"/>
    </source>
</evidence>
<dbReference type="AlphaFoldDB" id="A0A6A4LCE1"/>
<gene>
    <name evidence="2" type="ORF">C3L33_11124</name>
</gene>
<evidence type="ECO:0008006" key="4">
    <source>
        <dbReference type="Google" id="ProtNLM"/>
    </source>
</evidence>
<evidence type="ECO:0000313" key="2">
    <source>
        <dbReference type="EMBL" id="KAE9456973.1"/>
    </source>
</evidence>
<dbReference type="Proteomes" id="UP000428333">
    <property type="component" value="Linkage Group LG06"/>
</dbReference>